<sequence length="130" mass="13964">MRKFLTALVVIPLGLIFIVFAVANRYLVTVSFDPFNSADPSVAVTLPLFVVIIVAAILGVAAGGMATWFRQRHWRRAARQHEADARRARAETADLRAAAAASRGQPQQLPAPAQRGIYGAAGRDKLGATL</sequence>
<evidence type="ECO:0000313" key="8">
    <source>
        <dbReference type="Proteomes" id="UP000183208"/>
    </source>
</evidence>
<dbReference type="RefSeq" id="WP_074820864.1">
    <property type="nucleotide sequence ID" value="NZ_FNTI01000001.1"/>
</dbReference>
<gene>
    <name evidence="7" type="ORF">SAMN05444171_3391</name>
</gene>
<evidence type="ECO:0000256" key="5">
    <source>
        <dbReference type="SAM" id="Phobius"/>
    </source>
</evidence>
<dbReference type="Pfam" id="PF06305">
    <property type="entry name" value="LapA_dom"/>
    <property type="match status" value="1"/>
</dbReference>
<feature type="domain" description="Lipopolysaccharide assembly protein A" evidence="6">
    <location>
        <begin position="44"/>
        <end position="91"/>
    </location>
</feature>
<evidence type="ECO:0000256" key="3">
    <source>
        <dbReference type="ARBA" id="ARBA00022989"/>
    </source>
</evidence>
<dbReference type="AlphaFoldDB" id="A0A1M6YY16"/>
<evidence type="ECO:0000259" key="6">
    <source>
        <dbReference type="Pfam" id="PF06305"/>
    </source>
</evidence>
<keyword evidence="3 5" id="KW-1133">Transmembrane helix</keyword>
<name>A0A1M6YY16_9BRAD</name>
<keyword evidence="4 5" id="KW-0472">Membrane</keyword>
<evidence type="ECO:0000256" key="4">
    <source>
        <dbReference type="ARBA" id="ARBA00023136"/>
    </source>
</evidence>
<keyword evidence="2 5" id="KW-0812">Transmembrane</keyword>
<organism evidence="7 8">
    <name type="scientific">Bradyrhizobium lablabi</name>
    <dbReference type="NCBI Taxonomy" id="722472"/>
    <lineage>
        <taxon>Bacteria</taxon>
        <taxon>Pseudomonadati</taxon>
        <taxon>Pseudomonadota</taxon>
        <taxon>Alphaproteobacteria</taxon>
        <taxon>Hyphomicrobiales</taxon>
        <taxon>Nitrobacteraceae</taxon>
        <taxon>Bradyrhizobium</taxon>
    </lineage>
</organism>
<keyword evidence="1" id="KW-1003">Cell membrane</keyword>
<dbReference type="Proteomes" id="UP000183208">
    <property type="component" value="Unassembled WGS sequence"/>
</dbReference>
<feature type="transmembrane region" description="Helical" evidence="5">
    <location>
        <begin position="45"/>
        <end position="69"/>
    </location>
</feature>
<accession>A0A1M6YY16</accession>
<evidence type="ECO:0000256" key="1">
    <source>
        <dbReference type="ARBA" id="ARBA00022475"/>
    </source>
</evidence>
<dbReference type="GO" id="GO:0005886">
    <property type="term" value="C:plasma membrane"/>
    <property type="evidence" value="ECO:0007669"/>
    <property type="project" value="InterPro"/>
</dbReference>
<evidence type="ECO:0000313" key="7">
    <source>
        <dbReference type="EMBL" id="SED18875.1"/>
    </source>
</evidence>
<protein>
    <recommendedName>
        <fullName evidence="6">Lipopolysaccharide assembly protein A domain-containing protein</fullName>
    </recommendedName>
</protein>
<reference evidence="7 8" key="1">
    <citation type="submission" date="2016-10" db="EMBL/GenBank/DDBJ databases">
        <authorList>
            <person name="de Groot N.N."/>
        </authorList>
    </citation>
    <scope>NUCLEOTIDE SEQUENCE [LARGE SCALE GENOMIC DNA]</scope>
    <source>
        <strain evidence="7 8">GAS522</strain>
    </source>
</reference>
<evidence type="ECO:0000256" key="2">
    <source>
        <dbReference type="ARBA" id="ARBA00022692"/>
    </source>
</evidence>
<dbReference type="EMBL" id="FNTI01000001">
    <property type="protein sequence ID" value="SED18875.1"/>
    <property type="molecule type" value="Genomic_DNA"/>
</dbReference>
<proteinExistence type="predicted"/>
<dbReference type="InterPro" id="IPR010445">
    <property type="entry name" value="LapA_dom"/>
</dbReference>